<dbReference type="SMART" id="SM00822">
    <property type="entry name" value="PKS_KR"/>
    <property type="match status" value="1"/>
</dbReference>
<comment type="similarity">
    <text evidence="1 4">Belongs to the short-chain dehydrogenases/reductases (SDR) family.</text>
</comment>
<evidence type="ECO:0000256" key="1">
    <source>
        <dbReference type="ARBA" id="ARBA00006484"/>
    </source>
</evidence>
<dbReference type="AlphaFoldDB" id="A0A371CKT2"/>
<keyword evidence="2" id="KW-0521">NADP</keyword>
<evidence type="ECO:0000256" key="4">
    <source>
        <dbReference type="RuleBase" id="RU000363"/>
    </source>
</evidence>
<sequence length="247" mass="26003">MTDEYVWLITGANRGIGLETVKQLLQSPSNTVLAACRNPAKATELQALSEKAGGKLHLVALDITDKESVNKAAKEVASLLGGKGIDYLVNNAAILPGGLGDTAFGMDVDDLAATFVTNVAGTAYVTQAFIGLVERSTKKTVVNISSTVGSIGFDFGATGASYAVSKAALNMLTYKQAKEKPQVTTISLCPGWLQTGEYKPSPQSQMGGPNAIYPVSVGVEGVLKVILSLKPEDSGQFFNFRGERVPW</sequence>
<evidence type="ECO:0000313" key="6">
    <source>
        <dbReference type="EMBL" id="RDX40867.1"/>
    </source>
</evidence>
<dbReference type="InterPro" id="IPR051468">
    <property type="entry name" value="Fungal_SecMetab_SDRs"/>
</dbReference>
<name>A0A371CKT2_9APHY</name>
<dbReference type="Pfam" id="PF00106">
    <property type="entry name" value="adh_short"/>
    <property type="match status" value="1"/>
</dbReference>
<dbReference type="Gene3D" id="3.40.50.720">
    <property type="entry name" value="NAD(P)-binding Rossmann-like Domain"/>
    <property type="match status" value="1"/>
</dbReference>
<dbReference type="OrthoDB" id="9876299at2759"/>
<dbReference type="PRINTS" id="PR00081">
    <property type="entry name" value="GDHRDH"/>
</dbReference>
<dbReference type="GO" id="GO:0005737">
    <property type="term" value="C:cytoplasm"/>
    <property type="evidence" value="ECO:0007669"/>
    <property type="project" value="TreeGrafter"/>
</dbReference>
<keyword evidence="7" id="KW-1185">Reference proteome</keyword>
<dbReference type="GO" id="GO:0016491">
    <property type="term" value="F:oxidoreductase activity"/>
    <property type="evidence" value="ECO:0007669"/>
    <property type="project" value="UniProtKB-KW"/>
</dbReference>
<dbReference type="InterPro" id="IPR002347">
    <property type="entry name" value="SDR_fam"/>
</dbReference>
<feature type="domain" description="Ketoreductase" evidence="5">
    <location>
        <begin position="5"/>
        <end position="195"/>
    </location>
</feature>
<dbReference type="InterPro" id="IPR057326">
    <property type="entry name" value="KR_dom"/>
</dbReference>
<protein>
    <submittedName>
        <fullName evidence="6">NAD(P)-binding protein</fullName>
    </submittedName>
</protein>
<evidence type="ECO:0000256" key="3">
    <source>
        <dbReference type="ARBA" id="ARBA00023002"/>
    </source>
</evidence>
<dbReference type="PANTHER" id="PTHR43544:SF7">
    <property type="entry name" value="NADB-LER2"/>
    <property type="match status" value="1"/>
</dbReference>
<keyword evidence="3" id="KW-0560">Oxidoreductase</keyword>
<accession>A0A371CKT2</accession>
<evidence type="ECO:0000313" key="7">
    <source>
        <dbReference type="Proteomes" id="UP000256964"/>
    </source>
</evidence>
<proteinExistence type="inferred from homology"/>
<evidence type="ECO:0000256" key="2">
    <source>
        <dbReference type="ARBA" id="ARBA00022857"/>
    </source>
</evidence>
<dbReference type="CDD" id="cd05325">
    <property type="entry name" value="carb_red_sniffer_like_SDR_c"/>
    <property type="match status" value="1"/>
</dbReference>
<dbReference type="SUPFAM" id="SSF51735">
    <property type="entry name" value="NAD(P)-binding Rossmann-fold domains"/>
    <property type="match status" value="1"/>
</dbReference>
<evidence type="ECO:0000259" key="5">
    <source>
        <dbReference type="SMART" id="SM00822"/>
    </source>
</evidence>
<reference evidence="6 7" key="1">
    <citation type="journal article" date="2018" name="Biotechnol. Biofuels">
        <title>Integrative visual omics of the white-rot fungus Polyporus brumalis exposes the biotechnological potential of its oxidative enzymes for delignifying raw plant biomass.</title>
        <authorList>
            <person name="Miyauchi S."/>
            <person name="Rancon A."/>
            <person name="Drula E."/>
            <person name="Hage H."/>
            <person name="Chaduli D."/>
            <person name="Favel A."/>
            <person name="Grisel S."/>
            <person name="Henrissat B."/>
            <person name="Herpoel-Gimbert I."/>
            <person name="Ruiz-Duenas F.J."/>
            <person name="Chevret D."/>
            <person name="Hainaut M."/>
            <person name="Lin J."/>
            <person name="Wang M."/>
            <person name="Pangilinan J."/>
            <person name="Lipzen A."/>
            <person name="Lesage-Meessen L."/>
            <person name="Navarro D."/>
            <person name="Riley R."/>
            <person name="Grigoriev I.V."/>
            <person name="Zhou S."/>
            <person name="Raouche S."/>
            <person name="Rosso M.N."/>
        </authorList>
    </citation>
    <scope>NUCLEOTIDE SEQUENCE [LARGE SCALE GENOMIC DNA]</scope>
    <source>
        <strain evidence="6 7">BRFM 1820</strain>
    </source>
</reference>
<dbReference type="Proteomes" id="UP000256964">
    <property type="component" value="Unassembled WGS sequence"/>
</dbReference>
<dbReference type="PRINTS" id="PR00080">
    <property type="entry name" value="SDRFAMILY"/>
</dbReference>
<organism evidence="6 7">
    <name type="scientific">Lentinus brumalis</name>
    <dbReference type="NCBI Taxonomy" id="2498619"/>
    <lineage>
        <taxon>Eukaryota</taxon>
        <taxon>Fungi</taxon>
        <taxon>Dikarya</taxon>
        <taxon>Basidiomycota</taxon>
        <taxon>Agaricomycotina</taxon>
        <taxon>Agaricomycetes</taxon>
        <taxon>Polyporales</taxon>
        <taxon>Polyporaceae</taxon>
        <taxon>Lentinus</taxon>
    </lineage>
</organism>
<dbReference type="InterPro" id="IPR036291">
    <property type="entry name" value="NAD(P)-bd_dom_sf"/>
</dbReference>
<dbReference type="EMBL" id="KZ857533">
    <property type="protein sequence ID" value="RDX40867.1"/>
    <property type="molecule type" value="Genomic_DNA"/>
</dbReference>
<dbReference type="PANTHER" id="PTHR43544">
    <property type="entry name" value="SHORT-CHAIN DEHYDROGENASE/REDUCTASE"/>
    <property type="match status" value="1"/>
</dbReference>
<gene>
    <name evidence="6" type="ORF">OH76DRAFT_1489928</name>
</gene>